<evidence type="ECO:0000256" key="5">
    <source>
        <dbReference type="ARBA" id="ARBA00022679"/>
    </source>
</evidence>
<keyword evidence="10 15" id="KW-0156">Chromatin regulator</keyword>
<feature type="compositionally biased region" description="Basic and acidic residues" evidence="17">
    <location>
        <begin position="1"/>
        <end position="20"/>
    </location>
</feature>
<evidence type="ECO:0000256" key="7">
    <source>
        <dbReference type="ARBA" id="ARBA00022771"/>
    </source>
</evidence>
<feature type="compositionally biased region" description="Acidic residues" evidence="17">
    <location>
        <begin position="57"/>
        <end position="66"/>
    </location>
</feature>
<dbReference type="EMBL" id="JADGJD010000318">
    <property type="protein sequence ID" value="KAJ3052178.1"/>
    <property type="molecule type" value="Genomic_DNA"/>
</dbReference>
<dbReference type="InterPro" id="IPR017907">
    <property type="entry name" value="Znf_RING_CS"/>
</dbReference>
<name>A0AAD5SCF0_9FUNG</name>
<reference evidence="19" key="1">
    <citation type="submission" date="2020-05" db="EMBL/GenBank/DDBJ databases">
        <title>Phylogenomic resolution of chytrid fungi.</title>
        <authorList>
            <person name="Stajich J.E."/>
            <person name="Amses K."/>
            <person name="Simmons R."/>
            <person name="Seto K."/>
            <person name="Myers J."/>
            <person name="Bonds A."/>
            <person name="Quandt C.A."/>
            <person name="Barry K."/>
            <person name="Liu P."/>
            <person name="Grigoriev I."/>
            <person name="Longcore J.E."/>
            <person name="James T.Y."/>
        </authorList>
    </citation>
    <scope>NUCLEOTIDE SEQUENCE</scope>
    <source>
        <strain evidence="19">JEL0318</strain>
    </source>
</reference>
<evidence type="ECO:0000256" key="10">
    <source>
        <dbReference type="ARBA" id="ARBA00022853"/>
    </source>
</evidence>
<dbReference type="GO" id="GO:0006325">
    <property type="term" value="P:chromatin organization"/>
    <property type="evidence" value="ECO:0007669"/>
    <property type="project" value="UniProtKB-KW"/>
</dbReference>
<dbReference type="GO" id="GO:0061630">
    <property type="term" value="F:ubiquitin protein ligase activity"/>
    <property type="evidence" value="ECO:0007669"/>
    <property type="project" value="UniProtKB-EC"/>
</dbReference>
<keyword evidence="8 15" id="KW-0833">Ubl conjugation pathway</keyword>
<proteinExistence type="inferred from homology"/>
<evidence type="ECO:0000256" key="1">
    <source>
        <dbReference type="ARBA" id="ARBA00000900"/>
    </source>
</evidence>
<evidence type="ECO:0000256" key="9">
    <source>
        <dbReference type="ARBA" id="ARBA00022833"/>
    </source>
</evidence>
<dbReference type="GO" id="GO:0008270">
    <property type="term" value="F:zinc ion binding"/>
    <property type="evidence" value="ECO:0007669"/>
    <property type="project" value="UniProtKB-KW"/>
</dbReference>
<keyword evidence="9 15" id="KW-0862">Zinc</keyword>
<comment type="function">
    <text evidence="13">E3 ubiquitin-protein ligase that mediates monoubiquitination of histone H2B to form H2BK123ub1. H2BK123ub1 gives a specific tag for epigenetic transcriptional activation and is also a prerequisite for H3K4me and H3K79me formation.</text>
</comment>
<dbReference type="InterPro" id="IPR013956">
    <property type="entry name" value="E3_ubiquit_lig_Bre1"/>
</dbReference>
<dbReference type="Pfam" id="PF26095">
    <property type="entry name" value="CC_Bre1"/>
    <property type="match status" value="1"/>
</dbReference>
<dbReference type="GO" id="GO:0033503">
    <property type="term" value="C:HULC complex"/>
    <property type="evidence" value="ECO:0007669"/>
    <property type="project" value="TreeGrafter"/>
</dbReference>
<dbReference type="PANTHER" id="PTHR23163">
    <property type="entry name" value="RING FINGER PROTEIN-RELATED"/>
    <property type="match status" value="1"/>
</dbReference>
<dbReference type="EC" id="2.3.2.27" evidence="15"/>
<comment type="catalytic activity">
    <reaction evidence="1 15">
        <text>S-ubiquitinyl-[E2 ubiquitin-conjugating enzyme]-L-cysteine + [acceptor protein]-L-lysine = [E2 ubiquitin-conjugating enzyme]-L-cysteine + N(6)-ubiquitinyl-[acceptor protein]-L-lysine.</text>
        <dbReference type="EC" id="2.3.2.27"/>
    </reaction>
</comment>
<sequence>MPEVALKEERKRSREDETHILDSSTKHPHPFKRLNTGDRRNSSLVKVEEPAERNSDDMEVDEDDATPEEVIKFQKIAIWMQLQDYKKRSQLAENQLETLKEEKRCYEKTLGTVYRQWAQSVGRGAGDGGSSGKGKRGVTDVESLQGRCDELSSEVIKLRSKLERKKKKVSDLSTQLESTTDKLLLTERKVERAKMGVLGSAGPAKELPGVKDERTQEQKDKEVPEDTTSLSVLAQRRLEEVQEMKTEKIKLVQELDQLKLQLANGEAEGREGQRYSYADLEREYEYAKTLNVGIREDNDKLKQEVEVLKKERQQFKDQMEEEEKARRKEVDDKIRSMTDDMARLRGRRESLQQQLDLRKSKDDQELLMITETRDIANNRKDRIISLEATLQRIRAGIAAGMGDRVLWEFFMDNRDNADRNPLEEVRRQAREAEERARDLEERLRAYQLVDEGVEDVKQLAYEKEKLKGELDDLRDQLAKYEDLFGSESDSSEFARRLKERDEEVQKLRLEVEHLRKSQRCLEDEIANVEMNWTQVEEQNSRKVLELAAREEFTVMIAAERKHKETQIENLRRQCTTLANQLGAIKKQSDLQLEMIRKLEERERNLGEQLKLSEGKLASTTTLAEQQQQKCGDYMKAHGELKSKLEKGTAKYENLNTAFKKRTEQLENELESKKRISEQFEILKKKVEGMSRQDPDEMVLQQLNYYRTQMKCQTCQIRDKNQCLKSCGHTFCKECLEDRLKSRQRACPTCALSFGQGDVLQMYL</sequence>
<organism evidence="19 20">
    <name type="scientific">Rhizophlyctis rosea</name>
    <dbReference type="NCBI Taxonomy" id="64517"/>
    <lineage>
        <taxon>Eukaryota</taxon>
        <taxon>Fungi</taxon>
        <taxon>Fungi incertae sedis</taxon>
        <taxon>Chytridiomycota</taxon>
        <taxon>Chytridiomycota incertae sedis</taxon>
        <taxon>Chytridiomycetes</taxon>
        <taxon>Rhizophlyctidales</taxon>
        <taxon>Rhizophlyctidaceae</taxon>
        <taxon>Rhizophlyctis</taxon>
    </lineage>
</organism>
<protein>
    <recommendedName>
        <fullName evidence="15">E3 ubiquitin protein ligase</fullName>
        <ecNumber evidence="15">2.3.2.27</ecNumber>
    </recommendedName>
</protein>
<keyword evidence="12 15" id="KW-0539">Nucleus</keyword>
<evidence type="ECO:0000256" key="15">
    <source>
        <dbReference type="RuleBase" id="RU365038"/>
    </source>
</evidence>
<comment type="pathway">
    <text evidence="3 15">Protein modification; protein ubiquitination.</text>
</comment>
<dbReference type="InterPro" id="IPR058643">
    <property type="entry name" value="BRE1-like_CC"/>
</dbReference>
<dbReference type="InterPro" id="IPR018957">
    <property type="entry name" value="Znf_C3HC4_RING-type"/>
</dbReference>
<feature type="coiled-coil region" evidence="16">
    <location>
        <begin position="422"/>
        <end position="531"/>
    </location>
</feature>
<evidence type="ECO:0000256" key="17">
    <source>
        <dbReference type="SAM" id="MobiDB-lite"/>
    </source>
</evidence>
<evidence type="ECO:0000256" key="13">
    <source>
        <dbReference type="ARBA" id="ARBA00059679"/>
    </source>
</evidence>
<dbReference type="GO" id="GO:0005634">
    <property type="term" value="C:nucleus"/>
    <property type="evidence" value="ECO:0007669"/>
    <property type="project" value="UniProtKB-SubCell"/>
</dbReference>
<dbReference type="InterPro" id="IPR001841">
    <property type="entry name" value="Znf_RING"/>
</dbReference>
<evidence type="ECO:0000259" key="18">
    <source>
        <dbReference type="PROSITE" id="PS50089"/>
    </source>
</evidence>
<accession>A0AAD5SCF0</accession>
<dbReference type="GO" id="GO:0016567">
    <property type="term" value="P:protein ubiquitination"/>
    <property type="evidence" value="ECO:0007669"/>
    <property type="project" value="UniProtKB-UniRule"/>
</dbReference>
<feature type="coiled-coil region" evidence="16">
    <location>
        <begin position="560"/>
        <end position="615"/>
    </location>
</feature>
<evidence type="ECO:0000256" key="8">
    <source>
        <dbReference type="ARBA" id="ARBA00022786"/>
    </source>
</evidence>
<feature type="region of interest" description="Disordered" evidence="17">
    <location>
        <begin position="1"/>
        <end position="66"/>
    </location>
</feature>
<dbReference type="Pfam" id="PF00097">
    <property type="entry name" value="zf-C3HC4"/>
    <property type="match status" value="1"/>
</dbReference>
<dbReference type="AlphaFoldDB" id="A0AAD5SCF0"/>
<keyword evidence="6 15" id="KW-0479">Metal-binding</keyword>
<dbReference type="SUPFAM" id="SSF57850">
    <property type="entry name" value="RING/U-box"/>
    <property type="match status" value="1"/>
</dbReference>
<evidence type="ECO:0000313" key="19">
    <source>
        <dbReference type="EMBL" id="KAJ3052178.1"/>
    </source>
</evidence>
<evidence type="ECO:0000256" key="12">
    <source>
        <dbReference type="ARBA" id="ARBA00023242"/>
    </source>
</evidence>
<feature type="compositionally biased region" description="Basic and acidic residues" evidence="17">
    <location>
        <begin position="208"/>
        <end position="224"/>
    </location>
</feature>
<dbReference type="Gene3D" id="3.30.40.10">
    <property type="entry name" value="Zinc/RING finger domain, C3HC4 (zinc finger)"/>
    <property type="match status" value="1"/>
</dbReference>
<keyword evidence="11 15" id="KW-0175">Coiled coil</keyword>
<keyword evidence="7 14" id="KW-0863">Zinc-finger</keyword>
<evidence type="ECO:0000256" key="3">
    <source>
        <dbReference type="ARBA" id="ARBA00004906"/>
    </source>
</evidence>
<evidence type="ECO:0000313" key="20">
    <source>
        <dbReference type="Proteomes" id="UP001212841"/>
    </source>
</evidence>
<evidence type="ECO:0000256" key="4">
    <source>
        <dbReference type="ARBA" id="ARBA00005555"/>
    </source>
</evidence>
<feature type="region of interest" description="Disordered" evidence="17">
    <location>
        <begin position="120"/>
        <end position="143"/>
    </location>
</feature>
<comment type="similarity">
    <text evidence="4 15">Belongs to the BRE1 family.</text>
</comment>
<evidence type="ECO:0000256" key="14">
    <source>
        <dbReference type="PROSITE-ProRule" id="PRU00175"/>
    </source>
</evidence>
<keyword evidence="5 15" id="KW-0808">Transferase</keyword>
<feature type="region of interest" description="Disordered" evidence="17">
    <location>
        <begin position="195"/>
        <end position="228"/>
    </location>
</feature>
<feature type="domain" description="RING-type" evidence="18">
    <location>
        <begin position="711"/>
        <end position="749"/>
    </location>
</feature>
<feature type="coiled-coil region" evidence="16">
    <location>
        <begin position="241"/>
        <end position="361"/>
    </location>
</feature>
<dbReference type="PANTHER" id="PTHR23163:SF0">
    <property type="entry name" value="E3 UBIQUITIN-PROTEIN LIGASE BRE1"/>
    <property type="match status" value="1"/>
</dbReference>
<dbReference type="InterPro" id="IPR013083">
    <property type="entry name" value="Znf_RING/FYVE/PHD"/>
</dbReference>
<evidence type="ECO:0000256" key="6">
    <source>
        <dbReference type="ARBA" id="ARBA00022723"/>
    </source>
</evidence>
<feature type="coiled-coil region" evidence="16">
    <location>
        <begin position="648"/>
        <end position="692"/>
    </location>
</feature>
<feature type="coiled-coil region" evidence="16">
    <location>
        <begin position="82"/>
        <end position="109"/>
    </location>
</feature>
<comment type="caution">
    <text evidence="19">The sequence shown here is derived from an EMBL/GenBank/DDBJ whole genome shotgun (WGS) entry which is preliminary data.</text>
</comment>
<evidence type="ECO:0000256" key="16">
    <source>
        <dbReference type="SAM" id="Coils"/>
    </source>
</evidence>
<dbReference type="Proteomes" id="UP001212841">
    <property type="component" value="Unassembled WGS sequence"/>
</dbReference>
<dbReference type="CDD" id="cd16499">
    <property type="entry name" value="RING-HC_Bre1-like"/>
    <property type="match status" value="1"/>
</dbReference>
<feature type="compositionally biased region" description="Gly residues" evidence="17">
    <location>
        <begin position="123"/>
        <end position="132"/>
    </location>
</feature>
<dbReference type="PROSITE" id="PS00518">
    <property type="entry name" value="ZF_RING_1"/>
    <property type="match status" value="1"/>
</dbReference>
<comment type="subcellular location">
    <subcellularLocation>
        <location evidence="2 15">Nucleus</location>
    </subcellularLocation>
</comment>
<evidence type="ECO:0000256" key="11">
    <source>
        <dbReference type="ARBA" id="ARBA00023054"/>
    </source>
</evidence>
<evidence type="ECO:0000256" key="2">
    <source>
        <dbReference type="ARBA" id="ARBA00004123"/>
    </source>
</evidence>
<gene>
    <name evidence="19" type="primary">BRE1</name>
    <name evidence="19" type="ORF">HK097_006755</name>
</gene>
<feature type="compositionally biased region" description="Basic and acidic residues" evidence="17">
    <location>
        <begin position="35"/>
        <end position="56"/>
    </location>
</feature>
<keyword evidence="20" id="KW-1185">Reference proteome</keyword>
<dbReference type="PROSITE" id="PS50089">
    <property type="entry name" value="ZF_RING_2"/>
    <property type="match status" value="1"/>
</dbReference>